<evidence type="ECO:0000256" key="4">
    <source>
        <dbReference type="ARBA" id="ARBA00022840"/>
    </source>
</evidence>
<protein>
    <recommendedName>
        <fullName evidence="6">Helicase C-terminal domain-containing protein</fullName>
    </recommendedName>
</protein>
<keyword evidence="2" id="KW-0378">Hydrolase</keyword>
<dbReference type="GO" id="GO:0004386">
    <property type="term" value="F:helicase activity"/>
    <property type="evidence" value="ECO:0007669"/>
    <property type="project" value="UniProtKB-KW"/>
</dbReference>
<dbReference type="InterPro" id="IPR050474">
    <property type="entry name" value="Hel308_SKI2-like"/>
</dbReference>
<evidence type="ECO:0000256" key="3">
    <source>
        <dbReference type="ARBA" id="ARBA00022806"/>
    </source>
</evidence>
<dbReference type="EMBL" id="CP157947">
    <property type="protein sequence ID" value="XBS69173.1"/>
    <property type="molecule type" value="Genomic_DNA"/>
</dbReference>
<evidence type="ECO:0008006" key="6">
    <source>
        <dbReference type="Google" id="ProtNLM"/>
    </source>
</evidence>
<evidence type="ECO:0000256" key="2">
    <source>
        <dbReference type="ARBA" id="ARBA00022801"/>
    </source>
</evidence>
<dbReference type="GO" id="GO:0005524">
    <property type="term" value="F:ATP binding"/>
    <property type="evidence" value="ECO:0007669"/>
    <property type="project" value="UniProtKB-KW"/>
</dbReference>
<accession>A0AAU7Q7V2</accession>
<evidence type="ECO:0000313" key="5">
    <source>
        <dbReference type="EMBL" id="XBS69173.1"/>
    </source>
</evidence>
<dbReference type="SUPFAM" id="SSF52540">
    <property type="entry name" value="P-loop containing nucleoside triphosphate hydrolases"/>
    <property type="match status" value="1"/>
</dbReference>
<keyword evidence="3" id="KW-0347">Helicase</keyword>
<keyword evidence="4" id="KW-0067">ATP-binding</keyword>
<keyword evidence="1" id="KW-0547">Nucleotide-binding</keyword>
<name>A0AAU7Q7V2_9GAMM</name>
<proteinExistence type="predicted"/>
<dbReference type="AlphaFoldDB" id="A0AAU7Q7V2"/>
<reference evidence="5" key="1">
    <citation type="submission" date="2024-06" db="EMBL/GenBank/DDBJ databases">
        <authorList>
            <person name="Coelho C."/>
            <person name="Bento M."/>
            <person name="Garcia E."/>
            <person name="Camelo A."/>
            <person name="Brandao I."/>
            <person name="Espirito Santo C."/>
            <person name="Trovao J."/>
            <person name="Verissimo A."/>
            <person name="Costa J."/>
            <person name="Tiago I."/>
        </authorList>
    </citation>
    <scope>NUCLEOTIDE SEQUENCE</scope>
    <source>
        <strain evidence="5">KWT182</strain>
    </source>
</reference>
<dbReference type="PANTHER" id="PTHR47961">
    <property type="entry name" value="DNA POLYMERASE THETA, PUTATIVE (AFU_ORTHOLOGUE AFUA_1G05260)-RELATED"/>
    <property type="match status" value="1"/>
</dbReference>
<dbReference type="PANTHER" id="PTHR47961:SF4">
    <property type="entry name" value="ACTIVATING SIGNAL COINTEGRATOR 1 COMPLEX SUBUNIT 3"/>
    <property type="match status" value="1"/>
</dbReference>
<dbReference type="InterPro" id="IPR027417">
    <property type="entry name" value="P-loop_NTPase"/>
</dbReference>
<organism evidence="5">
    <name type="scientific">Acerihabitans sp. KWT182</name>
    <dbReference type="NCBI Taxonomy" id="3157919"/>
    <lineage>
        <taxon>Bacteria</taxon>
        <taxon>Pseudomonadati</taxon>
        <taxon>Pseudomonadota</taxon>
        <taxon>Gammaproteobacteria</taxon>
        <taxon>Enterobacterales</taxon>
        <taxon>Pectobacteriaceae</taxon>
        <taxon>Acerihabitans</taxon>
    </lineage>
</organism>
<sequence>MSISPTGRDMVIARLNSDNSISIPKGFKGKRLADIVYKLGKGQSNIIYRNKTDDCENFADELSKLLNIIDDNPLLQEAADYIEEFIHKDFTLAANLRKGIAFHYGPLPGSVRIMVENLIKDEQVKFVACTSTLAEGINLPAKNLFLKKSYSADYAPTIGALRRCEDK</sequence>
<dbReference type="GO" id="GO:0016787">
    <property type="term" value="F:hydrolase activity"/>
    <property type="evidence" value="ECO:0007669"/>
    <property type="project" value="UniProtKB-KW"/>
</dbReference>
<gene>
    <name evidence="5" type="ORF">ABK905_22335</name>
</gene>
<evidence type="ECO:0000256" key="1">
    <source>
        <dbReference type="ARBA" id="ARBA00022741"/>
    </source>
</evidence>
<dbReference type="Gene3D" id="3.40.50.300">
    <property type="entry name" value="P-loop containing nucleotide triphosphate hydrolases"/>
    <property type="match status" value="1"/>
</dbReference>